<feature type="domain" description="Histidine kinase" evidence="13">
    <location>
        <begin position="327"/>
        <end position="577"/>
    </location>
</feature>
<dbReference type="InterPro" id="IPR036097">
    <property type="entry name" value="HisK_dim/P_sf"/>
</dbReference>
<dbReference type="HOGENOM" id="CLU_000650_3_6_9"/>
<dbReference type="InterPro" id="IPR051315">
    <property type="entry name" value="Bact_Chemotaxis_CheA"/>
</dbReference>
<feature type="region of interest" description="Disordered" evidence="12">
    <location>
        <begin position="267"/>
        <end position="324"/>
    </location>
</feature>
<dbReference type="eggNOG" id="COG0643">
    <property type="taxonomic scope" value="Bacteria"/>
</dbReference>
<dbReference type="AlphaFoldDB" id="E0RUT2"/>
<dbReference type="Pfam" id="PF01584">
    <property type="entry name" value="CheW"/>
    <property type="match status" value="1"/>
</dbReference>
<dbReference type="InterPro" id="IPR037052">
    <property type="entry name" value="CheA-like_P2_sf"/>
</dbReference>
<evidence type="ECO:0000259" key="15">
    <source>
        <dbReference type="PROSITE" id="PS50894"/>
    </source>
</evidence>
<protein>
    <recommendedName>
        <fullName evidence="3">Chemotaxis protein CheA</fullName>
        <ecNumber evidence="2">2.7.13.3</ecNumber>
    </recommendedName>
</protein>
<proteinExistence type="predicted"/>
<evidence type="ECO:0000256" key="11">
    <source>
        <dbReference type="PROSITE-ProRule" id="PRU00110"/>
    </source>
</evidence>
<dbReference type="CDD" id="cd00731">
    <property type="entry name" value="CheA_reg"/>
    <property type="match status" value="1"/>
</dbReference>
<dbReference type="PANTHER" id="PTHR43395">
    <property type="entry name" value="SENSOR HISTIDINE KINASE CHEA"/>
    <property type="match status" value="1"/>
</dbReference>
<dbReference type="Pfam" id="PF07194">
    <property type="entry name" value="P2"/>
    <property type="match status" value="1"/>
</dbReference>
<feature type="domain" description="CheW-like" evidence="14">
    <location>
        <begin position="579"/>
        <end position="708"/>
    </location>
</feature>
<dbReference type="Gene3D" id="3.30.70.1110">
    <property type="entry name" value="Histidine kinase CheA-like, P2 response regulator-binding domain"/>
    <property type="match status" value="1"/>
</dbReference>
<dbReference type="InterPro" id="IPR035891">
    <property type="entry name" value="CheY-binding_CheA"/>
</dbReference>
<accession>E0RUT2</accession>
<dbReference type="PROSITE" id="PS50851">
    <property type="entry name" value="CHEW"/>
    <property type="match status" value="1"/>
</dbReference>
<dbReference type="EMBL" id="CP001810">
    <property type="protein sequence ID" value="ADL34123.1"/>
    <property type="molecule type" value="Genomic_DNA"/>
</dbReference>
<dbReference type="InterPro" id="IPR036641">
    <property type="entry name" value="HPT_dom_sf"/>
</dbReference>
<dbReference type="Proteomes" id="UP000001299">
    <property type="component" value="Chromosome 1"/>
</dbReference>
<feature type="modified residue" description="Phosphohistidine" evidence="11">
    <location>
        <position position="46"/>
    </location>
</feature>
<evidence type="ECO:0000256" key="10">
    <source>
        <dbReference type="ARBA" id="ARBA00023012"/>
    </source>
</evidence>
<dbReference type="InterPro" id="IPR036061">
    <property type="entry name" value="CheW-like_dom_sf"/>
</dbReference>
<dbReference type="EC" id="2.7.13.3" evidence="2"/>
<dbReference type="SUPFAM" id="SSF55874">
    <property type="entry name" value="ATPase domain of HSP90 chaperone/DNA topoisomerase II/histidine kinase"/>
    <property type="match status" value="1"/>
</dbReference>
<dbReference type="PANTHER" id="PTHR43395:SF1">
    <property type="entry name" value="CHEMOTAXIS PROTEIN CHEA"/>
    <property type="match status" value="1"/>
</dbReference>
<dbReference type="PROSITE" id="PS50109">
    <property type="entry name" value="HIS_KIN"/>
    <property type="match status" value="1"/>
</dbReference>
<name>E0RUT2_BUTPB</name>
<feature type="compositionally biased region" description="Gly residues" evidence="12">
    <location>
        <begin position="312"/>
        <end position="321"/>
    </location>
</feature>
<evidence type="ECO:0000256" key="12">
    <source>
        <dbReference type="SAM" id="MobiDB-lite"/>
    </source>
</evidence>
<keyword evidence="5 11" id="KW-0597">Phosphoprotein</keyword>
<dbReference type="SUPFAM" id="SSF50341">
    <property type="entry name" value="CheW-like"/>
    <property type="match status" value="1"/>
</dbReference>
<dbReference type="InterPro" id="IPR005467">
    <property type="entry name" value="His_kinase_dom"/>
</dbReference>
<dbReference type="InterPro" id="IPR004358">
    <property type="entry name" value="Sig_transdc_His_kin-like_C"/>
</dbReference>
<dbReference type="CDD" id="cd16916">
    <property type="entry name" value="HATPase_CheA-like"/>
    <property type="match status" value="1"/>
</dbReference>
<dbReference type="SMART" id="SM00387">
    <property type="entry name" value="HATPase_c"/>
    <property type="match status" value="1"/>
</dbReference>
<dbReference type="SMART" id="SM00260">
    <property type="entry name" value="CheW"/>
    <property type="match status" value="1"/>
</dbReference>
<evidence type="ECO:0000256" key="1">
    <source>
        <dbReference type="ARBA" id="ARBA00000085"/>
    </source>
</evidence>
<dbReference type="Gene3D" id="2.30.30.40">
    <property type="entry name" value="SH3 Domains"/>
    <property type="match status" value="1"/>
</dbReference>
<evidence type="ECO:0000256" key="9">
    <source>
        <dbReference type="ARBA" id="ARBA00022840"/>
    </source>
</evidence>
<keyword evidence="6 16" id="KW-0808">Transferase</keyword>
<dbReference type="SUPFAM" id="SSF55052">
    <property type="entry name" value="CheY-binding domain of CheA"/>
    <property type="match status" value="1"/>
</dbReference>
<feature type="region of interest" description="Disordered" evidence="12">
    <location>
        <begin position="128"/>
        <end position="166"/>
    </location>
</feature>
<keyword evidence="8 16" id="KW-0418">Kinase</keyword>
<dbReference type="InterPro" id="IPR037006">
    <property type="entry name" value="CheA-like_homodim_sf"/>
</dbReference>
<dbReference type="GO" id="GO:0006935">
    <property type="term" value="P:chemotaxis"/>
    <property type="evidence" value="ECO:0007669"/>
    <property type="project" value="UniProtKB-KW"/>
</dbReference>
<dbReference type="SUPFAM" id="SSF47384">
    <property type="entry name" value="Homodimeric domain of signal transducing histidine kinase"/>
    <property type="match status" value="1"/>
</dbReference>
<dbReference type="Pfam" id="PF01627">
    <property type="entry name" value="Hpt"/>
    <property type="match status" value="1"/>
</dbReference>
<dbReference type="InterPro" id="IPR003594">
    <property type="entry name" value="HATPase_dom"/>
</dbReference>
<evidence type="ECO:0000256" key="8">
    <source>
        <dbReference type="ARBA" id="ARBA00022777"/>
    </source>
</evidence>
<dbReference type="InterPro" id="IPR002545">
    <property type="entry name" value="CheW-lke_dom"/>
</dbReference>
<dbReference type="eggNOG" id="COG2198">
    <property type="taxonomic scope" value="Bacteria"/>
</dbReference>
<evidence type="ECO:0000256" key="3">
    <source>
        <dbReference type="ARBA" id="ARBA00021495"/>
    </source>
</evidence>
<dbReference type="SMART" id="SM01231">
    <property type="entry name" value="H-kinase_dim"/>
    <property type="match status" value="1"/>
</dbReference>
<dbReference type="InterPro" id="IPR036890">
    <property type="entry name" value="HATPase_C_sf"/>
</dbReference>
<keyword evidence="17" id="KW-1185">Reference proteome</keyword>
<evidence type="ECO:0000313" key="16">
    <source>
        <dbReference type="EMBL" id="ADL34123.1"/>
    </source>
</evidence>
<comment type="catalytic activity">
    <reaction evidence="1">
        <text>ATP + protein L-histidine = ADP + protein N-phospho-L-histidine.</text>
        <dbReference type="EC" id="2.7.13.3"/>
    </reaction>
</comment>
<feature type="compositionally biased region" description="Low complexity" evidence="12">
    <location>
        <begin position="152"/>
        <end position="162"/>
    </location>
</feature>
<dbReference type="InterPro" id="IPR008207">
    <property type="entry name" value="Sig_transdc_His_kin_Hpt_dom"/>
</dbReference>
<evidence type="ECO:0000256" key="5">
    <source>
        <dbReference type="ARBA" id="ARBA00022553"/>
    </source>
</evidence>
<dbReference type="Gene3D" id="1.10.287.560">
    <property type="entry name" value="Histidine kinase CheA-like, homodimeric domain"/>
    <property type="match status" value="1"/>
</dbReference>
<evidence type="ECO:0000256" key="6">
    <source>
        <dbReference type="ARBA" id="ARBA00022679"/>
    </source>
</evidence>
<dbReference type="FunFam" id="3.30.565.10:FF:000016">
    <property type="entry name" value="Chemotaxis protein CheA, putative"/>
    <property type="match status" value="1"/>
</dbReference>
<feature type="compositionally biased region" description="Low complexity" evidence="12">
    <location>
        <begin position="284"/>
        <end position="311"/>
    </location>
</feature>
<dbReference type="PROSITE" id="PS50894">
    <property type="entry name" value="HPT"/>
    <property type="match status" value="1"/>
</dbReference>
<dbReference type="InterPro" id="IPR010808">
    <property type="entry name" value="CheA_P2-bd"/>
</dbReference>
<reference evidence="16 17" key="1">
    <citation type="journal article" date="2010" name="PLoS ONE">
        <title>The glycobiome of the rumen bacterium Butyrivibrio proteoclasticus B316(T) highlights adaptation to a polysaccharide-rich environment.</title>
        <authorList>
            <person name="Kelly W.J."/>
            <person name="Leahy S.C."/>
            <person name="Altermann E."/>
            <person name="Yeoman C.J."/>
            <person name="Dunne J.C."/>
            <person name="Kong Z."/>
            <person name="Pacheco D.M."/>
            <person name="Li D."/>
            <person name="Noel S.J."/>
            <person name="Moon C.D."/>
            <person name="Cookson A.L."/>
            <person name="Attwood G.T."/>
        </authorList>
    </citation>
    <scope>NUCLEOTIDE SEQUENCE [LARGE SCALE GENOMIC DNA]</scope>
    <source>
        <strain evidence="17">ATCC 51982 / DSM 14932 / B316</strain>
    </source>
</reference>
<keyword evidence="4" id="KW-0145">Chemotaxis</keyword>
<dbReference type="Pfam" id="PF02895">
    <property type="entry name" value="H-kinase_dim"/>
    <property type="match status" value="1"/>
</dbReference>
<dbReference type="STRING" id="515622.bpr_I1385"/>
<dbReference type="CDD" id="cd00088">
    <property type="entry name" value="HPT"/>
    <property type="match status" value="1"/>
</dbReference>
<feature type="compositionally biased region" description="Low complexity" evidence="12">
    <location>
        <begin position="132"/>
        <end position="144"/>
    </location>
</feature>
<dbReference type="Gene3D" id="1.20.120.160">
    <property type="entry name" value="HPT domain"/>
    <property type="match status" value="1"/>
</dbReference>
<keyword evidence="10" id="KW-0902">Two-component regulatory system</keyword>
<dbReference type="Pfam" id="PF02518">
    <property type="entry name" value="HATPase_c"/>
    <property type="match status" value="1"/>
</dbReference>
<dbReference type="GO" id="GO:0005737">
    <property type="term" value="C:cytoplasm"/>
    <property type="evidence" value="ECO:0007669"/>
    <property type="project" value="InterPro"/>
</dbReference>
<evidence type="ECO:0000256" key="4">
    <source>
        <dbReference type="ARBA" id="ARBA00022500"/>
    </source>
</evidence>
<keyword evidence="7" id="KW-0547">Nucleotide-binding</keyword>
<dbReference type="PRINTS" id="PR00344">
    <property type="entry name" value="BCTRLSENSOR"/>
</dbReference>
<dbReference type="GO" id="GO:0000155">
    <property type="term" value="F:phosphorelay sensor kinase activity"/>
    <property type="evidence" value="ECO:0007669"/>
    <property type="project" value="InterPro"/>
</dbReference>
<evidence type="ECO:0000256" key="2">
    <source>
        <dbReference type="ARBA" id="ARBA00012438"/>
    </source>
</evidence>
<evidence type="ECO:0000256" key="7">
    <source>
        <dbReference type="ARBA" id="ARBA00022741"/>
    </source>
</evidence>
<dbReference type="SMART" id="SM00073">
    <property type="entry name" value="HPT"/>
    <property type="match status" value="1"/>
</dbReference>
<evidence type="ECO:0000259" key="14">
    <source>
        <dbReference type="PROSITE" id="PS50851"/>
    </source>
</evidence>
<dbReference type="Gene3D" id="3.30.565.10">
    <property type="entry name" value="Histidine kinase-like ATPase, C-terminal domain"/>
    <property type="match status" value="1"/>
</dbReference>
<dbReference type="KEGG" id="bpb:bpr_I1385"/>
<dbReference type="RefSeq" id="WP_013280777.1">
    <property type="nucleotide sequence ID" value="NC_014387.1"/>
</dbReference>
<organism evidence="16 17">
    <name type="scientific">Butyrivibrio proteoclasticus (strain ATCC 51982 / DSM 14932 / B316)</name>
    <name type="common">Clostridium proteoclasticum</name>
    <dbReference type="NCBI Taxonomy" id="515622"/>
    <lineage>
        <taxon>Bacteria</taxon>
        <taxon>Bacillati</taxon>
        <taxon>Bacillota</taxon>
        <taxon>Clostridia</taxon>
        <taxon>Lachnospirales</taxon>
        <taxon>Lachnospiraceae</taxon>
        <taxon>Butyrivibrio</taxon>
    </lineage>
</organism>
<evidence type="ECO:0000259" key="13">
    <source>
        <dbReference type="PROSITE" id="PS50109"/>
    </source>
</evidence>
<feature type="domain" description="HPt" evidence="15">
    <location>
        <begin position="1"/>
        <end position="103"/>
    </location>
</feature>
<sequence>MDVSQYLSVFLDEAKEHLQSLNDNIMTLEQDPENEDCINEIFRSAHSMKGMAGTMGYTRMQNLTHDMEDVFSDVRAGKIKIKSADIDVLLQCLDAIQGYVDNITENQDEGTDEHQNIIKSLADIRNGGASGGDAAPAAPAAEAAAPKEEAASADGPAPGADGTQDYRAIRLDPSVKSTLEEAKSQGKKLYGVTVHIEESCILKAARGFLVFKGLEEIGEIAVSEPNTQDIEDEKFEYSFSLILITDESKEKIEEIVKAVSEVESCEVGEYDPSGAKPAEEKEAAPAAEAPAAPAQAPAAAAPAANKPAPAAGSGGGAGGKKPVGKPVVNRTVRVDIEKLDVLMNLVSELIIAKNSLISAANTSGVSNVNEQIEYLESVTTNLHESVMKVRMVPIESVLQKFPRMIRDLNKTLNKKMELTMTGEDTEMDRTVVDEIGDPLMHLIRNSADHGIENAELRAQRGKPEVGQIFLHAFQDGNSVVIEVGDDGNGIDAEAVKNKAIEKGVVSPEQAALLTEKQCVELLFHPGFSTAKVVSEISGRGVGLDVVKSKVESLSGEVTVKTKLGEGSTWVIRLPLTLAIIQALMVIIGQEKYAIPLDSIQSIEDVSPKDIKFVENKEVINLRGSVLPLVRLNEVLDTNSTREPDEDMVVVIARKGDQLAGLVIDELMGQQEIVIKPLGKYTNKCKLISGATILGDGEIALILDTNSIF</sequence>
<evidence type="ECO:0000313" key="17">
    <source>
        <dbReference type="Proteomes" id="UP000001299"/>
    </source>
</evidence>
<dbReference type="GO" id="GO:0005524">
    <property type="term" value="F:ATP binding"/>
    <property type="evidence" value="ECO:0007669"/>
    <property type="project" value="UniProtKB-KW"/>
</dbReference>
<gene>
    <name evidence="16" type="primary">cheA</name>
    <name evidence="16" type="ordered locus">bpr_I1385</name>
</gene>
<dbReference type="InterPro" id="IPR004105">
    <property type="entry name" value="CheA-like_dim"/>
</dbReference>
<keyword evidence="9" id="KW-0067">ATP-binding</keyword>
<dbReference type="SUPFAM" id="SSF47226">
    <property type="entry name" value="Histidine-containing phosphotransfer domain, HPT domain"/>
    <property type="match status" value="1"/>
</dbReference>